<dbReference type="PANTHER" id="PTHR35743:SF1">
    <property type="entry name" value="NODULIN HOMEOBOX"/>
    <property type="match status" value="1"/>
</dbReference>
<proteinExistence type="predicted"/>
<comment type="caution">
    <text evidence="2">The sequence shown here is derived from an EMBL/GenBank/DDBJ whole genome shotgun (WGS) entry which is preliminary data.</text>
</comment>
<keyword evidence="3" id="KW-1185">Reference proteome</keyword>
<dbReference type="InterPro" id="IPR057287">
    <property type="entry name" value="Ndx_N"/>
</dbReference>
<reference evidence="2 3" key="1">
    <citation type="journal article" date="2020" name="IScience">
        <title>Genome Sequencing of the Endangered Kingdonia uniflora (Circaeasteraceae, Ranunculales) Reveals Potential Mechanisms of Evolutionary Specialization.</title>
        <authorList>
            <person name="Sun Y."/>
            <person name="Deng T."/>
            <person name="Zhang A."/>
            <person name="Moore M.J."/>
            <person name="Landis J.B."/>
            <person name="Lin N."/>
            <person name="Zhang H."/>
            <person name="Zhang X."/>
            <person name="Huang J."/>
            <person name="Zhang X."/>
            <person name="Sun H."/>
            <person name="Wang H."/>
        </authorList>
    </citation>
    <scope>NUCLEOTIDE SEQUENCE [LARGE SCALE GENOMIC DNA]</scope>
    <source>
        <strain evidence="2">TB1705</strain>
        <tissue evidence="2">Leaf</tissue>
    </source>
</reference>
<name>A0A7J7KZT7_9MAGN</name>
<evidence type="ECO:0000313" key="3">
    <source>
        <dbReference type="Proteomes" id="UP000541444"/>
    </source>
</evidence>
<accession>A0A7J7KZT7</accession>
<dbReference type="GO" id="GO:0009908">
    <property type="term" value="P:flower development"/>
    <property type="evidence" value="ECO:0007669"/>
    <property type="project" value="InterPro"/>
</dbReference>
<gene>
    <name evidence="2" type="ORF">GIB67_006787</name>
</gene>
<dbReference type="OrthoDB" id="2020792at2759"/>
<feature type="non-terminal residue" evidence="2">
    <location>
        <position position="1"/>
    </location>
</feature>
<sequence length="270" mass="29934">MKYLAAIDISSAVEELHGLGSQEINKLLRNSEDYVLHRGTESGSLLQIDIEKLTWSLPLHLIAVLVSAGGDEIRLRYLLRGFRLLHSLCGLASQHTKLEQSDLVESDLVAMAEGPNATDPAQVLAQQVGGPSVNPRPLNTRTRLDQLEDKMQALSGIIDQVTTLEERLDGFSDDQAHVGERLVTLEGVVEGNMATLLDQIILEEVKVTDQVLDLVFYMLIVLVRYEQEDHVTDFLPLLHSALVACSFHILTGYISSQWEDLVLVLLAHPK</sequence>
<protein>
    <recommendedName>
        <fullName evidence="1">Nodulin homeobox N-terminal domain-containing protein</fullName>
    </recommendedName>
</protein>
<dbReference type="GO" id="GO:0003697">
    <property type="term" value="F:single-stranded DNA binding"/>
    <property type="evidence" value="ECO:0007669"/>
    <property type="project" value="InterPro"/>
</dbReference>
<dbReference type="EMBL" id="JACGCM010002768">
    <property type="protein sequence ID" value="KAF6135895.1"/>
    <property type="molecule type" value="Genomic_DNA"/>
</dbReference>
<dbReference type="AlphaFoldDB" id="A0A7J7KZT7"/>
<dbReference type="Pfam" id="PF25246">
    <property type="entry name" value="Nodulin_N"/>
    <property type="match status" value="2"/>
</dbReference>
<dbReference type="Proteomes" id="UP000541444">
    <property type="component" value="Unassembled WGS sequence"/>
</dbReference>
<evidence type="ECO:0000259" key="1">
    <source>
        <dbReference type="Pfam" id="PF25246"/>
    </source>
</evidence>
<organism evidence="2 3">
    <name type="scientific">Kingdonia uniflora</name>
    <dbReference type="NCBI Taxonomy" id="39325"/>
    <lineage>
        <taxon>Eukaryota</taxon>
        <taxon>Viridiplantae</taxon>
        <taxon>Streptophyta</taxon>
        <taxon>Embryophyta</taxon>
        <taxon>Tracheophyta</taxon>
        <taxon>Spermatophyta</taxon>
        <taxon>Magnoliopsida</taxon>
        <taxon>Ranunculales</taxon>
        <taxon>Circaeasteraceae</taxon>
        <taxon>Kingdonia</taxon>
    </lineage>
</organism>
<evidence type="ECO:0000313" key="2">
    <source>
        <dbReference type="EMBL" id="KAF6135895.1"/>
    </source>
</evidence>
<dbReference type="PANTHER" id="PTHR35743">
    <property type="entry name" value="NODULIN HOMEOBOX"/>
    <property type="match status" value="1"/>
</dbReference>
<feature type="domain" description="Nodulin homeobox N-terminal" evidence="1">
    <location>
        <begin position="6"/>
        <end position="101"/>
    </location>
</feature>
<dbReference type="InterPro" id="IPR039325">
    <property type="entry name" value="NDX"/>
</dbReference>
<feature type="domain" description="Nodulin homeobox N-terminal" evidence="1">
    <location>
        <begin position="196"/>
        <end position="270"/>
    </location>
</feature>